<dbReference type="RefSeq" id="WP_274352084.1">
    <property type="nucleotide sequence ID" value="NZ_JAQZSM010000007.1"/>
</dbReference>
<reference evidence="1" key="1">
    <citation type="submission" date="2023-02" db="EMBL/GenBank/DDBJ databases">
        <title>Description of Roseinatronobacter alkalisoli sp. nov., an alkaliphilic bacerium isolated from soda soil.</title>
        <authorList>
            <person name="Wei W."/>
        </authorList>
    </citation>
    <scope>NUCLEOTIDE SEQUENCE</scope>
    <source>
        <strain evidence="1">HJB301</strain>
    </source>
</reference>
<evidence type="ECO:0000313" key="2">
    <source>
        <dbReference type="Proteomes" id="UP001431784"/>
    </source>
</evidence>
<organism evidence="1 2">
    <name type="scientific">Roseinatronobacter alkalisoli</name>
    <dbReference type="NCBI Taxonomy" id="3028235"/>
    <lineage>
        <taxon>Bacteria</taxon>
        <taxon>Pseudomonadati</taxon>
        <taxon>Pseudomonadota</taxon>
        <taxon>Alphaproteobacteria</taxon>
        <taxon>Rhodobacterales</taxon>
        <taxon>Paracoccaceae</taxon>
        <taxon>Roseinatronobacter</taxon>
    </lineage>
</organism>
<accession>A0ABT5T8E9</accession>
<dbReference type="EMBL" id="JAQZSM010000007">
    <property type="protein sequence ID" value="MDD7971400.1"/>
    <property type="molecule type" value="Genomic_DNA"/>
</dbReference>
<evidence type="ECO:0008006" key="3">
    <source>
        <dbReference type="Google" id="ProtNLM"/>
    </source>
</evidence>
<keyword evidence="2" id="KW-1185">Reference proteome</keyword>
<sequence>MTEQYEQGAVCLNNGMTLPYVWVSLHLNARLEIQLLSEPRVSRERDRFAQEIVTLLKGFETVEAEHWIRFCTAAGQTTYGAVAQSWCKGATLAQVLDGGRAVLIMKPDGTITLNGHSLSIGQSERINMKSPRIDLN</sequence>
<proteinExistence type="predicted"/>
<evidence type="ECO:0000313" key="1">
    <source>
        <dbReference type="EMBL" id="MDD7971400.1"/>
    </source>
</evidence>
<protein>
    <recommendedName>
        <fullName evidence="3">Biotin protein ligase C-terminal domain-containing protein</fullName>
    </recommendedName>
</protein>
<comment type="caution">
    <text evidence="1">The sequence shown here is derived from an EMBL/GenBank/DDBJ whole genome shotgun (WGS) entry which is preliminary data.</text>
</comment>
<dbReference type="Proteomes" id="UP001431784">
    <property type="component" value="Unassembled WGS sequence"/>
</dbReference>
<gene>
    <name evidence="1" type="ORF">PUT78_09810</name>
</gene>
<name>A0ABT5T8E9_9RHOB</name>